<name>A0A6P8MUG0_9HYME</name>
<gene>
    <name evidence="3" type="primary">LOC117215181</name>
</gene>
<dbReference type="KEGG" id="bbif:117215181"/>
<feature type="compositionally biased region" description="Pro residues" evidence="1">
    <location>
        <begin position="198"/>
        <end position="207"/>
    </location>
</feature>
<dbReference type="RefSeq" id="XP_033317486.1">
    <property type="nucleotide sequence ID" value="XM_033461595.1"/>
</dbReference>
<evidence type="ECO:0000313" key="2">
    <source>
        <dbReference type="Proteomes" id="UP000515164"/>
    </source>
</evidence>
<reference evidence="3" key="1">
    <citation type="submission" date="2025-08" db="UniProtKB">
        <authorList>
            <consortium name="RefSeq"/>
        </authorList>
    </citation>
    <scope>IDENTIFICATION</scope>
    <source>
        <tissue evidence="3">Muscle</tissue>
    </source>
</reference>
<dbReference type="AlphaFoldDB" id="A0A6P8MUG0"/>
<feature type="compositionally biased region" description="Basic residues" evidence="1">
    <location>
        <begin position="174"/>
        <end position="192"/>
    </location>
</feature>
<protein>
    <submittedName>
        <fullName evidence="3">Uncharacterized protein LOC117215181</fullName>
    </submittedName>
</protein>
<sequence>MQALALRRVYEHLRGSSSDGPLSPNTREEAKLEIWERWRSRLLEEDAARPHRAVRAVLPNWDAWRERGGIPLTFRVTQLLTGHGVFGEYLLRIRREVTSTCHHCEEEEDTAQHTLEFCPAWAEQRRVLQLKIGERLAPEALVEAMLRGRREFAAVRTFCEQVILAKERAERNRVRTRHPSRTTQQQHRKNTSRQRGATPPPAPPQPP</sequence>
<keyword evidence="2" id="KW-1185">Reference proteome</keyword>
<dbReference type="Proteomes" id="UP000515164">
    <property type="component" value="Unplaced"/>
</dbReference>
<evidence type="ECO:0000256" key="1">
    <source>
        <dbReference type="SAM" id="MobiDB-lite"/>
    </source>
</evidence>
<dbReference type="GeneID" id="117215181"/>
<proteinExistence type="predicted"/>
<accession>A0A6P8MUG0</accession>
<organism evidence="2 3">
    <name type="scientific">Bombus bifarius</name>
    <dbReference type="NCBI Taxonomy" id="103933"/>
    <lineage>
        <taxon>Eukaryota</taxon>
        <taxon>Metazoa</taxon>
        <taxon>Ecdysozoa</taxon>
        <taxon>Arthropoda</taxon>
        <taxon>Hexapoda</taxon>
        <taxon>Insecta</taxon>
        <taxon>Pterygota</taxon>
        <taxon>Neoptera</taxon>
        <taxon>Endopterygota</taxon>
        <taxon>Hymenoptera</taxon>
        <taxon>Apocrita</taxon>
        <taxon>Aculeata</taxon>
        <taxon>Apoidea</taxon>
        <taxon>Anthophila</taxon>
        <taxon>Apidae</taxon>
        <taxon>Bombus</taxon>
        <taxon>Pyrobombus</taxon>
    </lineage>
</organism>
<evidence type="ECO:0000313" key="3">
    <source>
        <dbReference type="RefSeq" id="XP_033317486.1"/>
    </source>
</evidence>
<feature type="region of interest" description="Disordered" evidence="1">
    <location>
        <begin position="169"/>
        <end position="207"/>
    </location>
</feature>